<dbReference type="SMART" id="SM01294">
    <property type="entry name" value="PKS_PP_betabranch"/>
    <property type="match status" value="1"/>
</dbReference>
<keyword evidence="3" id="KW-0808">Transferase</keyword>
<name>A0A9X2S1P8_STRMQ</name>
<feature type="non-terminal residue" evidence="6">
    <location>
        <position position="1"/>
    </location>
</feature>
<dbReference type="GO" id="GO:0004312">
    <property type="term" value="F:fatty acid synthase activity"/>
    <property type="evidence" value="ECO:0007669"/>
    <property type="project" value="TreeGrafter"/>
</dbReference>
<evidence type="ECO:0000256" key="4">
    <source>
        <dbReference type="ARBA" id="ARBA00023268"/>
    </source>
</evidence>
<sequence length="120" mass="12391">DPSGVAGVDLPVVLRGLVGGRVRRRVAEGGLVGSGLVGRLVGLDAAARLGVVVDVVRGGVAVVLGFGSLGEVRVDVAFKELGFDSLTAVELRNRLSVVTGLRLPATLVFDYPTPRVLAEY</sequence>
<reference evidence="6" key="1">
    <citation type="submission" date="2022-06" db="EMBL/GenBank/DDBJ databases">
        <title>WGS of actinobacteria.</title>
        <authorList>
            <person name="Thawai C."/>
        </authorList>
    </citation>
    <scope>NUCLEOTIDE SEQUENCE</scope>
    <source>
        <strain evidence="6">DSM 42010</strain>
    </source>
</reference>
<dbReference type="AlphaFoldDB" id="A0A9X2S1P8"/>
<keyword evidence="7" id="KW-1185">Reference proteome</keyword>
<dbReference type="PANTHER" id="PTHR43775">
    <property type="entry name" value="FATTY ACID SYNTHASE"/>
    <property type="match status" value="1"/>
</dbReference>
<evidence type="ECO:0000256" key="1">
    <source>
        <dbReference type="ARBA" id="ARBA00022450"/>
    </source>
</evidence>
<evidence type="ECO:0000313" key="6">
    <source>
        <dbReference type="EMBL" id="MCQ8836700.1"/>
    </source>
</evidence>
<evidence type="ECO:0000259" key="5">
    <source>
        <dbReference type="PROSITE" id="PS50075"/>
    </source>
</evidence>
<protein>
    <submittedName>
        <fullName evidence="6">Acyl carrier protein</fullName>
    </submittedName>
</protein>
<dbReference type="InterPro" id="IPR006162">
    <property type="entry name" value="Ppantetheine_attach_site"/>
</dbReference>
<dbReference type="InterPro" id="IPR050091">
    <property type="entry name" value="PKS_NRPS_Biosynth_Enz"/>
</dbReference>
<dbReference type="PANTHER" id="PTHR43775:SF51">
    <property type="entry name" value="INACTIVE PHENOLPHTHIOCEROL SYNTHESIS POLYKETIDE SYNTHASE TYPE I PKS1-RELATED"/>
    <property type="match status" value="1"/>
</dbReference>
<organism evidence="6 7">
    <name type="scientific">Streptomyces malaysiensis subsp. samsunensis</name>
    <dbReference type="NCBI Taxonomy" id="459658"/>
    <lineage>
        <taxon>Bacteria</taxon>
        <taxon>Bacillati</taxon>
        <taxon>Actinomycetota</taxon>
        <taxon>Actinomycetes</taxon>
        <taxon>Kitasatosporales</taxon>
        <taxon>Streptomycetaceae</taxon>
        <taxon>Streptomyces</taxon>
        <taxon>Streptomyces violaceusniger group</taxon>
    </lineage>
</organism>
<dbReference type="GO" id="GO:0006633">
    <property type="term" value="P:fatty acid biosynthetic process"/>
    <property type="evidence" value="ECO:0007669"/>
    <property type="project" value="TreeGrafter"/>
</dbReference>
<evidence type="ECO:0000256" key="2">
    <source>
        <dbReference type="ARBA" id="ARBA00022553"/>
    </source>
</evidence>
<gene>
    <name evidence="6" type="ORF">NQU54_48910</name>
</gene>
<dbReference type="GO" id="GO:0017000">
    <property type="term" value="P:antibiotic biosynthetic process"/>
    <property type="evidence" value="ECO:0007669"/>
    <property type="project" value="UniProtKB-ARBA"/>
</dbReference>
<comment type="caution">
    <text evidence="6">The sequence shown here is derived from an EMBL/GenBank/DDBJ whole genome shotgun (WGS) entry which is preliminary data.</text>
</comment>
<dbReference type="EMBL" id="JANIIC010000284">
    <property type="protein sequence ID" value="MCQ8836700.1"/>
    <property type="molecule type" value="Genomic_DNA"/>
</dbReference>
<keyword evidence="2" id="KW-0597">Phosphoprotein</keyword>
<dbReference type="SMART" id="SM00823">
    <property type="entry name" value="PKS_PP"/>
    <property type="match status" value="1"/>
</dbReference>
<dbReference type="FunFam" id="1.10.1200.10:FF:000007">
    <property type="entry name" value="Probable polyketide synthase pks17"/>
    <property type="match status" value="1"/>
</dbReference>
<evidence type="ECO:0000313" key="7">
    <source>
        <dbReference type="Proteomes" id="UP001142400"/>
    </source>
</evidence>
<dbReference type="PROSITE" id="PS00012">
    <property type="entry name" value="PHOSPHOPANTETHEINE"/>
    <property type="match status" value="1"/>
</dbReference>
<dbReference type="InterPro" id="IPR009081">
    <property type="entry name" value="PP-bd_ACP"/>
</dbReference>
<evidence type="ECO:0000256" key="3">
    <source>
        <dbReference type="ARBA" id="ARBA00022679"/>
    </source>
</evidence>
<dbReference type="GO" id="GO:0031177">
    <property type="term" value="F:phosphopantetheine binding"/>
    <property type="evidence" value="ECO:0007669"/>
    <property type="project" value="InterPro"/>
</dbReference>
<dbReference type="Pfam" id="PF00550">
    <property type="entry name" value="PP-binding"/>
    <property type="match status" value="1"/>
</dbReference>
<dbReference type="InterPro" id="IPR036736">
    <property type="entry name" value="ACP-like_sf"/>
</dbReference>
<feature type="domain" description="Carrier" evidence="5">
    <location>
        <begin position="50"/>
        <end position="120"/>
    </location>
</feature>
<dbReference type="InterPro" id="IPR020806">
    <property type="entry name" value="PKS_PP-bd"/>
</dbReference>
<proteinExistence type="predicted"/>
<dbReference type="Gene3D" id="1.10.1200.10">
    <property type="entry name" value="ACP-like"/>
    <property type="match status" value="1"/>
</dbReference>
<dbReference type="SUPFAM" id="SSF47336">
    <property type="entry name" value="ACP-like"/>
    <property type="match status" value="1"/>
</dbReference>
<dbReference type="PROSITE" id="PS50075">
    <property type="entry name" value="CARRIER"/>
    <property type="match status" value="1"/>
</dbReference>
<feature type="non-terminal residue" evidence="6">
    <location>
        <position position="120"/>
    </location>
</feature>
<keyword evidence="1" id="KW-0596">Phosphopantetheine</keyword>
<dbReference type="Proteomes" id="UP001142400">
    <property type="component" value="Unassembled WGS sequence"/>
</dbReference>
<accession>A0A9X2S1P8</accession>
<keyword evidence="4" id="KW-0511">Multifunctional enzyme</keyword>